<protein>
    <submittedName>
        <fullName evidence="1">25131_t:CDS:1</fullName>
    </submittedName>
</protein>
<comment type="caution">
    <text evidence="1">The sequence shown here is derived from an EMBL/GenBank/DDBJ whole genome shotgun (WGS) entry which is preliminary data.</text>
</comment>
<sequence length="43" mass="4649">NFAVGIVVASDRISLFTCSRISSFASGRLLPLVLALLVFYCDL</sequence>
<evidence type="ECO:0000313" key="2">
    <source>
        <dbReference type="Proteomes" id="UP000789920"/>
    </source>
</evidence>
<reference evidence="1" key="1">
    <citation type="submission" date="2021-06" db="EMBL/GenBank/DDBJ databases">
        <authorList>
            <person name="Kallberg Y."/>
            <person name="Tangrot J."/>
            <person name="Rosling A."/>
        </authorList>
    </citation>
    <scope>NUCLEOTIDE SEQUENCE</scope>
    <source>
        <strain evidence="1">MA461A</strain>
    </source>
</reference>
<evidence type="ECO:0000313" key="1">
    <source>
        <dbReference type="EMBL" id="CAG8463041.1"/>
    </source>
</evidence>
<dbReference type="EMBL" id="CAJVQC010000174">
    <property type="protein sequence ID" value="CAG8463041.1"/>
    <property type="molecule type" value="Genomic_DNA"/>
</dbReference>
<organism evidence="1 2">
    <name type="scientific">Racocetra persica</name>
    <dbReference type="NCBI Taxonomy" id="160502"/>
    <lineage>
        <taxon>Eukaryota</taxon>
        <taxon>Fungi</taxon>
        <taxon>Fungi incertae sedis</taxon>
        <taxon>Mucoromycota</taxon>
        <taxon>Glomeromycotina</taxon>
        <taxon>Glomeromycetes</taxon>
        <taxon>Diversisporales</taxon>
        <taxon>Gigasporaceae</taxon>
        <taxon>Racocetra</taxon>
    </lineage>
</organism>
<gene>
    <name evidence="1" type="ORF">RPERSI_LOCUS239</name>
</gene>
<dbReference type="Proteomes" id="UP000789920">
    <property type="component" value="Unassembled WGS sequence"/>
</dbReference>
<name>A0ACA9KB13_9GLOM</name>
<accession>A0ACA9KB13</accession>
<keyword evidence="2" id="KW-1185">Reference proteome</keyword>
<proteinExistence type="predicted"/>
<feature type="non-terminal residue" evidence="1">
    <location>
        <position position="1"/>
    </location>
</feature>